<keyword evidence="3 13" id="KW-0964">Secreted</keyword>
<evidence type="ECO:0000313" key="15">
    <source>
        <dbReference type="EMBL" id="UJO17060.1"/>
    </source>
</evidence>
<dbReference type="GO" id="GO:0004222">
    <property type="term" value="F:metalloendopeptidase activity"/>
    <property type="evidence" value="ECO:0007669"/>
    <property type="project" value="InterPro"/>
</dbReference>
<evidence type="ECO:0000256" key="5">
    <source>
        <dbReference type="ARBA" id="ARBA00022723"/>
    </source>
</evidence>
<keyword evidence="10 13" id="KW-0865">Zymogen</keyword>
<feature type="chain" id="PRO_5040534249" description="Extracellular metalloproteinase" evidence="13">
    <location>
        <begin position="19"/>
        <end position="641"/>
    </location>
</feature>
<keyword evidence="8 12" id="KW-0862">Zinc</keyword>
<keyword evidence="5 12" id="KW-0479">Metal-binding</keyword>
<proteinExistence type="inferred from homology"/>
<protein>
    <recommendedName>
        <fullName evidence="13">Extracellular metalloproteinase</fullName>
        <ecNumber evidence="13">3.4.24.-</ecNumber>
    </recommendedName>
    <alternativeName>
        <fullName evidence="13">Fungalysin</fullName>
    </alternativeName>
</protein>
<evidence type="ECO:0000256" key="8">
    <source>
        <dbReference type="ARBA" id="ARBA00022833"/>
    </source>
</evidence>
<feature type="binding site" evidence="12">
    <location>
        <position position="435"/>
    </location>
    <ligand>
        <name>Zn(2+)</name>
        <dbReference type="ChEBI" id="CHEBI:29105"/>
        <note>catalytic</note>
    </ligand>
</feature>
<dbReference type="KEGG" id="ffu:CLAFUR5_04312"/>
<dbReference type="GO" id="GO:0005576">
    <property type="term" value="C:extracellular region"/>
    <property type="evidence" value="ECO:0007669"/>
    <property type="project" value="UniProtKB-SubCell"/>
</dbReference>
<reference evidence="15" key="1">
    <citation type="submission" date="2021-12" db="EMBL/GenBank/DDBJ databases">
        <authorList>
            <person name="Zaccaron A."/>
            <person name="Stergiopoulos I."/>
        </authorList>
    </citation>
    <scope>NUCLEOTIDE SEQUENCE</scope>
    <source>
        <strain evidence="15">Race5_Kim</strain>
    </source>
</reference>
<evidence type="ECO:0000256" key="1">
    <source>
        <dbReference type="ARBA" id="ARBA00004613"/>
    </source>
</evidence>
<evidence type="ECO:0000259" key="14">
    <source>
        <dbReference type="Pfam" id="PF07504"/>
    </source>
</evidence>
<evidence type="ECO:0000256" key="3">
    <source>
        <dbReference type="ARBA" id="ARBA00022525"/>
    </source>
</evidence>
<comment type="cofactor">
    <cofactor evidence="12">
        <name>Zn(2+)</name>
        <dbReference type="ChEBI" id="CHEBI:29105"/>
    </cofactor>
    <text evidence="12">Binds 1 zinc ion per subunit.</text>
</comment>
<dbReference type="SUPFAM" id="SSF82171">
    <property type="entry name" value="DPP6 N-terminal domain-like"/>
    <property type="match status" value="1"/>
</dbReference>
<evidence type="ECO:0000256" key="9">
    <source>
        <dbReference type="ARBA" id="ARBA00023049"/>
    </source>
</evidence>
<feature type="binding site" evidence="12">
    <location>
        <position position="439"/>
    </location>
    <ligand>
        <name>Zn(2+)</name>
        <dbReference type="ChEBI" id="CHEBI:29105"/>
        <note>catalytic</note>
    </ligand>
</feature>
<dbReference type="PANTHER" id="PTHR33478">
    <property type="entry name" value="EXTRACELLULAR METALLOPROTEINASE MEP"/>
    <property type="match status" value="1"/>
</dbReference>
<dbReference type="InterPro" id="IPR050371">
    <property type="entry name" value="Fungal_virulence_M36"/>
</dbReference>
<evidence type="ECO:0000256" key="10">
    <source>
        <dbReference type="ARBA" id="ARBA00023145"/>
    </source>
</evidence>
<gene>
    <name evidence="15" type="ORF">CLAFUR5_04312</name>
</gene>
<evidence type="ECO:0000313" key="16">
    <source>
        <dbReference type="Proteomes" id="UP000756132"/>
    </source>
</evidence>
<dbReference type="SUPFAM" id="SSF55486">
    <property type="entry name" value="Metalloproteases ('zincins'), catalytic domain"/>
    <property type="match status" value="1"/>
</dbReference>
<dbReference type="GO" id="GO:0008270">
    <property type="term" value="F:zinc ion binding"/>
    <property type="evidence" value="ECO:0007669"/>
    <property type="project" value="InterPro"/>
</dbReference>
<dbReference type="Gene3D" id="3.10.170.10">
    <property type="match status" value="1"/>
</dbReference>
<reference evidence="15" key="2">
    <citation type="journal article" date="2022" name="Microb. Genom.">
        <title>A chromosome-scale genome assembly of the tomato pathogen Cladosporium fulvum reveals a compartmentalized genome architecture and the presence of a dispensable chromosome.</title>
        <authorList>
            <person name="Zaccaron A.Z."/>
            <person name="Chen L.H."/>
            <person name="Samaras A."/>
            <person name="Stergiopoulos I."/>
        </authorList>
    </citation>
    <scope>NUCLEOTIDE SEQUENCE</scope>
    <source>
        <strain evidence="15">Race5_Kim</strain>
    </source>
</reference>
<dbReference type="EC" id="3.4.24.-" evidence="13"/>
<evidence type="ECO:0000256" key="11">
    <source>
        <dbReference type="PIRSR" id="PIRSR601842-1"/>
    </source>
</evidence>
<comment type="subcellular location">
    <subcellularLocation>
        <location evidence="1 13">Secreted</location>
    </subcellularLocation>
</comment>
<evidence type="ECO:0000256" key="6">
    <source>
        <dbReference type="ARBA" id="ARBA00022729"/>
    </source>
</evidence>
<keyword evidence="6 13" id="KW-0732">Signal</keyword>
<dbReference type="GO" id="GO:0006508">
    <property type="term" value="P:proteolysis"/>
    <property type="evidence" value="ECO:0007669"/>
    <property type="project" value="UniProtKB-KW"/>
</dbReference>
<accession>A0A9Q8LGH7</accession>
<dbReference type="Pfam" id="PF07504">
    <property type="entry name" value="FTP"/>
    <property type="match status" value="1"/>
</dbReference>
<evidence type="ECO:0000256" key="13">
    <source>
        <dbReference type="RuleBase" id="RU364017"/>
    </source>
</evidence>
<dbReference type="Proteomes" id="UP000756132">
    <property type="component" value="Chromosome 4"/>
</dbReference>
<feature type="binding site" evidence="12">
    <location>
        <position position="251"/>
    </location>
    <ligand>
        <name>Zn(2+)</name>
        <dbReference type="ChEBI" id="CHEBI:29105"/>
        <note>catalytic</note>
    </ligand>
</feature>
<dbReference type="GeneID" id="71984190"/>
<dbReference type="InterPro" id="IPR027268">
    <property type="entry name" value="Peptidase_M4/M1_CTD_sf"/>
</dbReference>
<sequence>MRSSQIAALSSLVLGTLSHPFHDSHALESDPEALQRRQLSSRLDDFRPQQRSRYVAEDGEISVQRTSAPASTDPIEAATNHLRSIHPDAEFRTANDNHVSSNGIAHVYFKQTLNGLDIDDADFNVNVRPDGTIFSYGSSFYTGPLPEAAPAPEEVAEPQPVLETVVDVLALPIQPAEADILVEETARSFTVQGLNNVESPPEGQLVYYGNAEGNLISAWRLETDVSENWLTTYVDATNENNILAVTDYVAESTYEVFKWPLNDPRGNRRTTEILPFDIRASSLGWHRDSDTRYTVTRGNNAIAQPNTDGDAEFLDEPRPSGGLLNVYTPRFDPALEPAQYIDASTVQLFYTSNYYRDMLYILGFTEAAGNFQTSNFGKGGVGGDSVILNTQDGSGLNNANFATPPDGQQGRMRMYVFNQSVPNRDSSFEAGIVIHEFTHGLTNRLTGGPANSRCLQVLESGGMGEGWSDFYATAIRSTPRDNRNTNYPIGDYAFNNPAGIRAFVYSTNMQTNPYTYSSLNTLTRVHQFGTVWCTMLYEMMWNLIDDHGNTALLRPVLGFNGRPDDGKYLSMKLVLDALTLQPCNPTFVQARNAILDADRALTKGGNQCSIWKAFAKRGLGENASQVGTVYTDDFTIPAGVC</sequence>
<keyword evidence="16" id="KW-1185">Reference proteome</keyword>
<name>A0A9Q8LGH7_PASFU</name>
<dbReference type="Gene3D" id="1.10.390.10">
    <property type="entry name" value="Neutral Protease Domain 2"/>
    <property type="match status" value="1"/>
</dbReference>
<dbReference type="RefSeq" id="XP_047761426.1">
    <property type="nucleotide sequence ID" value="XM_047903460.1"/>
</dbReference>
<evidence type="ECO:0000256" key="4">
    <source>
        <dbReference type="ARBA" id="ARBA00022670"/>
    </source>
</evidence>
<organism evidence="15 16">
    <name type="scientific">Passalora fulva</name>
    <name type="common">Tomato leaf mold</name>
    <name type="synonym">Cladosporium fulvum</name>
    <dbReference type="NCBI Taxonomy" id="5499"/>
    <lineage>
        <taxon>Eukaryota</taxon>
        <taxon>Fungi</taxon>
        <taxon>Dikarya</taxon>
        <taxon>Ascomycota</taxon>
        <taxon>Pezizomycotina</taxon>
        <taxon>Dothideomycetes</taxon>
        <taxon>Dothideomycetidae</taxon>
        <taxon>Mycosphaerellales</taxon>
        <taxon>Mycosphaerellaceae</taxon>
        <taxon>Fulvia</taxon>
    </lineage>
</organism>
<feature type="domain" description="FTP" evidence="14">
    <location>
        <begin position="90"/>
        <end position="140"/>
    </location>
</feature>
<dbReference type="InterPro" id="IPR001842">
    <property type="entry name" value="Peptidase_M36"/>
</dbReference>
<dbReference type="InterPro" id="IPR011096">
    <property type="entry name" value="FTP_domain"/>
</dbReference>
<keyword evidence="4 13" id="KW-0645">Protease</keyword>
<keyword evidence="9 13" id="KW-0482">Metalloprotease</keyword>
<dbReference type="Pfam" id="PF02128">
    <property type="entry name" value="Peptidase_M36"/>
    <property type="match status" value="1"/>
</dbReference>
<evidence type="ECO:0000256" key="2">
    <source>
        <dbReference type="ARBA" id="ARBA00006006"/>
    </source>
</evidence>
<dbReference type="PANTHER" id="PTHR33478:SF1">
    <property type="entry name" value="EXTRACELLULAR METALLOPROTEINASE MEP"/>
    <property type="match status" value="1"/>
</dbReference>
<dbReference type="PRINTS" id="PR00999">
    <property type="entry name" value="FUNGALYSIN"/>
</dbReference>
<keyword evidence="7 13" id="KW-0378">Hydrolase</keyword>
<feature type="active site" evidence="11">
    <location>
        <position position="436"/>
    </location>
</feature>
<dbReference type="CDD" id="cd09596">
    <property type="entry name" value="M36"/>
    <property type="match status" value="1"/>
</dbReference>
<comment type="similarity">
    <text evidence="2 13">Belongs to the peptidase M36 family.</text>
</comment>
<feature type="binding site" evidence="12">
    <location>
        <position position="465"/>
    </location>
    <ligand>
        <name>Zn(2+)</name>
        <dbReference type="ChEBI" id="CHEBI:29105"/>
        <note>catalytic</note>
    </ligand>
</feature>
<feature type="signal peptide" evidence="13">
    <location>
        <begin position="1"/>
        <end position="18"/>
    </location>
</feature>
<evidence type="ECO:0000256" key="12">
    <source>
        <dbReference type="PIRSR" id="PIRSR601842-2"/>
    </source>
</evidence>
<evidence type="ECO:0000256" key="7">
    <source>
        <dbReference type="ARBA" id="ARBA00022801"/>
    </source>
</evidence>
<dbReference type="AlphaFoldDB" id="A0A9Q8LGH7"/>
<dbReference type="OrthoDB" id="3227768at2759"/>
<dbReference type="EMBL" id="CP090166">
    <property type="protein sequence ID" value="UJO17060.1"/>
    <property type="molecule type" value="Genomic_DNA"/>
</dbReference>